<accession>A0A1P8UHY5</accession>
<dbReference type="RefSeq" id="WP_076837086.1">
    <property type="nucleotide sequence ID" value="NZ_CP019434.1"/>
</dbReference>
<feature type="transmembrane region" description="Helical" evidence="1">
    <location>
        <begin position="97"/>
        <end position="116"/>
    </location>
</feature>
<dbReference type="InterPro" id="IPR011846">
    <property type="entry name" value="Cyd_oper_YbgE"/>
</dbReference>
<dbReference type="AlphaFoldDB" id="A0A1P8UHY5"/>
<evidence type="ECO:0000256" key="1">
    <source>
        <dbReference type="SAM" id="Phobius"/>
    </source>
</evidence>
<dbReference type="EMBL" id="CP019434">
    <property type="protein sequence ID" value="APZ43446.1"/>
    <property type="molecule type" value="Genomic_DNA"/>
</dbReference>
<protein>
    <submittedName>
        <fullName evidence="2">Uncharacterized protein</fullName>
    </submittedName>
</protein>
<dbReference type="KEGG" id="afy:BW247_10400"/>
<dbReference type="STRING" id="1765967.BW247_10400"/>
<keyword evidence="3" id="KW-1185">Reference proteome</keyword>
<sequence>MQTGNAVRQLVNMLALCGGIAIFALVLMNPWTVATAPPGVRETLFALMVVGSALGFAYGLGFRAETGLFKWIFTPITVFTTILLALAWISYALSAGYGHMVTGAGGTILTANMHLWRMALSS</sequence>
<reference evidence="2 3" key="1">
    <citation type="submission" date="2017-01" db="EMBL/GenBank/DDBJ databases">
        <title>Draft sequence of Acidihalobacter ferrooxidans strain DSM 14175 (strain V8).</title>
        <authorList>
            <person name="Khaleque H.N."/>
            <person name="Ramsay J.P."/>
            <person name="Murphy R.J.T."/>
            <person name="Kaksonen A.H."/>
            <person name="Boxall N.J."/>
            <person name="Watkin E.L.J."/>
        </authorList>
    </citation>
    <scope>NUCLEOTIDE SEQUENCE [LARGE SCALE GENOMIC DNA]</scope>
    <source>
        <strain evidence="2 3">V8</strain>
    </source>
</reference>
<feature type="transmembrane region" description="Helical" evidence="1">
    <location>
        <begin position="43"/>
        <end position="61"/>
    </location>
</feature>
<dbReference type="Proteomes" id="UP000243807">
    <property type="component" value="Chromosome"/>
</dbReference>
<proteinExistence type="predicted"/>
<organism evidence="2 3">
    <name type="scientific">Acidihalobacter ferrooxydans</name>
    <dbReference type="NCBI Taxonomy" id="1765967"/>
    <lineage>
        <taxon>Bacteria</taxon>
        <taxon>Pseudomonadati</taxon>
        <taxon>Pseudomonadota</taxon>
        <taxon>Gammaproteobacteria</taxon>
        <taxon>Chromatiales</taxon>
        <taxon>Ectothiorhodospiraceae</taxon>
        <taxon>Acidihalobacter</taxon>
    </lineage>
</organism>
<keyword evidence="1" id="KW-0812">Transmembrane</keyword>
<dbReference type="OrthoDB" id="5796882at2"/>
<gene>
    <name evidence="2" type="ORF">BW247_10400</name>
</gene>
<feature type="transmembrane region" description="Helical" evidence="1">
    <location>
        <begin position="12"/>
        <end position="31"/>
    </location>
</feature>
<dbReference type="Pfam" id="PF09600">
    <property type="entry name" value="Cyd_oper_YbgE"/>
    <property type="match status" value="1"/>
</dbReference>
<name>A0A1P8UHY5_9GAMM</name>
<evidence type="ECO:0000313" key="2">
    <source>
        <dbReference type="EMBL" id="APZ43446.1"/>
    </source>
</evidence>
<keyword evidence="1" id="KW-1133">Transmembrane helix</keyword>
<feature type="transmembrane region" description="Helical" evidence="1">
    <location>
        <begin position="68"/>
        <end position="91"/>
    </location>
</feature>
<keyword evidence="1" id="KW-0472">Membrane</keyword>
<evidence type="ECO:0000313" key="3">
    <source>
        <dbReference type="Proteomes" id="UP000243807"/>
    </source>
</evidence>